<proteinExistence type="predicted"/>
<feature type="compositionally biased region" description="Polar residues" evidence="1">
    <location>
        <begin position="32"/>
        <end position="51"/>
    </location>
</feature>
<reference evidence="3" key="1">
    <citation type="submission" date="2021-01" db="EMBL/GenBank/DDBJ databases">
        <title>Caligus Genome Assembly.</title>
        <authorList>
            <person name="Gallardo-Escarate C."/>
        </authorList>
    </citation>
    <scope>NUCLEOTIDE SEQUENCE [LARGE SCALE GENOMIC DNA]</scope>
</reference>
<dbReference type="AlphaFoldDB" id="A0A7T8GXV9"/>
<sequence>MSSLNVMNSGDEMNTDMNTQSDMNSDMHDQGDMNTGDMNTALNTKGNLTLI</sequence>
<dbReference type="Proteomes" id="UP000595437">
    <property type="component" value="Chromosome 9"/>
</dbReference>
<accession>A0A7T8GXV9</accession>
<evidence type="ECO:0000256" key="1">
    <source>
        <dbReference type="SAM" id="MobiDB-lite"/>
    </source>
</evidence>
<protein>
    <submittedName>
        <fullName evidence="2">Uncharacterized protein</fullName>
    </submittedName>
</protein>
<gene>
    <name evidence="2" type="ORF">FKW44_013704</name>
</gene>
<evidence type="ECO:0000313" key="2">
    <source>
        <dbReference type="EMBL" id="QQP39854.1"/>
    </source>
</evidence>
<name>A0A7T8GXV9_CALRO</name>
<dbReference type="EMBL" id="CP045898">
    <property type="protein sequence ID" value="QQP39854.1"/>
    <property type="molecule type" value="Genomic_DNA"/>
</dbReference>
<feature type="compositionally biased region" description="Polar residues" evidence="1">
    <location>
        <begin position="1"/>
        <end position="24"/>
    </location>
</feature>
<organism evidence="2 3">
    <name type="scientific">Caligus rogercresseyi</name>
    <name type="common">Sea louse</name>
    <dbReference type="NCBI Taxonomy" id="217165"/>
    <lineage>
        <taxon>Eukaryota</taxon>
        <taxon>Metazoa</taxon>
        <taxon>Ecdysozoa</taxon>
        <taxon>Arthropoda</taxon>
        <taxon>Crustacea</taxon>
        <taxon>Multicrustacea</taxon>
        <taxon>Hexanauplia</taxon>
        <taxon>Copepoda</taxon>
        <taxon>Siphonostomatoida</taxon>
        <taxon>Caligidae</taxon>
        <taxon>Caligus</taxon>
    </lineage>
</organism>
<feature type="region of interest" description="Disordered" evidence="1">
    <location>
        <begin position="1"/>
        <end position="51"/>
    </location>
</feature>
<evidence type="ECO:0000313" key="3">
    <source>
        <dbReference type="Proteomes" id="UP000595437"/>
    </source>
</evidence>
<keyword evidence="3" id="KW-1185">Reference proteome</keyword>